<dbReference type="Proteomes" id="UP001217417">
    <property type="component" value="Unassembled WGS sequence"/>
</dbReference>
<protein>
    <recommendedName>
        <fullName evidence="1">HNH nuclease domain-containing protein</fullName>
    </recommendedName>
</protein>
<reference evidence="2" key="1">
    <citation type="submission" date="2023-03" db="EMBL/GenBank/DDBJ databases">
        <title>Near-Complete genome sequence of Lipomyces tetrasporous NRRL Y-64009, an oleaginous yeast capable of growing on lignocellulosic hydrolysates.</title>
        <authorList>
            <consortium name="Lawrence Berkeley National Laboratory"/>
            <person name="Jagtap S.S."/>
            <person name="Liu J.-J."/>
            <person name="Walukiewicz H.E."/>
            <person name="Pangilinan J."/>
            <person name="Lipzen A."/>
            <person name="Ahrendt S."/>
            <person name="Koriabine M."/>
            <person name="Cobaugh K."/>
            <person name="Salamov A."/>
            <person name="Yoshinaga Y."/>
            <person name="Ng V."/>
            <person name="Daum C."/>
            <person name="Grigoriev I.V."/>
            <person name="Slininger P.J."/>
            <person name="Dien B.S."/>
            <person name="Jin Y.-S."/>
            <person name="Rao C.V."/>
        </authorList>
    </citation>
    <scope>NUCLEOTIDE SEQUENCE</scope>
    <source>
        <strain evidence="2">NRRL Y-64009</strain>
    </source>
</reference>
<name>A0AAD7QPN3_9ASCO</name>
<dbReference type="InterPro" id="IPR003615">
    <property type="entry name" value="HNH_nuc"/>
</dbReference>
<organism evidence="2 3">
    <name type="scientific">Lipomyces tetrasporus</name>
    <dbReference type="NCBI Taxonomy" id="54092"/>
    <lineage>
        <taxon>Eukaryota</taxon>
        <taxon>Fungi</taxon>
        <taxon>Dikarya</taxon>
        <taxon>Ascomycota</taxon>
        <taxon>Saccharomycotina</taxon>
        <taxon>Lipomycetes</taxon>
        <taxon>Lipomycetales</taxon>
        <taxon>Lipomycetaceae</taxon>
        <taxon>Lipomyces</taxon>
    </lineage>
</organism>
<sequence>MSSSAYADDPSRKTLTEALITIFRLSRFPFAFEYQSRVFNAVPIALALLERGYSPQSLSDDLWKCLAETSEKRRCLLQLVSPVGASFRRLSALIAVSPKDSRSWQDTSDMFHGQILLKTTVVNWTRGMCVDLLLSMRAKGKTPTPSGRSTATRKQRDFKQKLLARDGSFSVVGGVMERSECMPDTPLPPHGTETLIAAHIIPFCISSRPCLRQLLSIFAGQYVENLFTGDSINDPSNGLLLDAASHGAFDLYQFGLECQDKHYRIRILVRDNLLPEPVRRHNDGEEVLFGQRSQNHALPSAVLCNLHLTIGRVLHDSGIAAMIDEILQDVDEFNAGNLDGDYSLRVSASYLVRELRALQSLDELGIDSQHDEADLDNEEVLPIHRICT</sequence>
<dbReference type="AlphaFoldDB" id="A0AAD7QPN3"/>
<dbReference type="Pfam" id="PF13391">
    <property type="entry name" value="HNH_2"/>
    <property type="match status" value="1"/>
</dbReference>
<accession>A0AAD7QPN3</accession>
<gene>
    <name evidence="2" type="ORF">POJ06DRAFT_213263</name>
</gene>
<comment type="caution">
    <text evidence="2">The sequence shown here is derived from an EMBL/GenBank/DDBJ whole genome shotgun (WGS) entry which is preliminary data.</text>
</comment>
<dbReference type="GeneID" id="80880646"/>
<feature type="domain" description="HNH nuclease" evidence="1">
    <location>
        <begin position="194"/>
        <end position="256"/>
    </location>
</feature>
<keyword evidence="3" id="KW-1185">Reference proteome</keyword>
<dbReference type="EMBL" id="JARPMG010000008">
    <property type="protein sequence ID" value="KAJ8098925.1"/>
    <property type="molecule type" value="Genomic_DNA"/>
</dbReference>
<proteinExistence type="predicted"/>
<dbReference type="RefSeq" id="XP_056042375.1">
    <property type="nucleotide sequence ID" value="XM_056185480.1"/>
</dbReference>
<evidence type="ECO:0000313" key="2">
    <source>
        <dbReference type="EMBL" id="KAJ8098925.1"/>
    </source>
</evidence>
<evidence type="ECO:0000313" key="3">
    <source>
        <dbReference type="Proteomes" id="UP001217417"/>
    </source>
</evidence>
<evidence type="ECO:0000259" key="1">
    <source>
        <dbReference type="Pfam" id="PF13391"/>
    </source>
</evidence>